<dbReference type="PANTHER" id="PTHR36570">
    <property type="entry name" value="DISULFIDE BOND FORMATION PROTEIN B"/>
    <property type="match status" value="1"/>
</dbReference>
<gene>
    <name evidence="7" type="ORF">EV678_3001</name>
</gene>
<keyword evidence="2" id="KW-1003">Cell membrane</keyword>
<dbReference type="InterPro" id="IPR023380">
    <property type="entry name" value="DsbB-like_sf"/>
</dbReference>
<evidence type="ECO:0000256" key="3">
    <source>
        <dbReference type="ARBA" id="ARBA00022692"/>
    </source>
</evidence>
<keyword evidence="5 6" id="KW-0472">Membrane</keyword>
<evidence type="ECO:0000256" key="6">
    <source>
        <dbReference type="SAM" id="Phobius"/>
    </source>
</evidence>
<dbReference type="SUPFAM" id="SSF158442">
    <property type="entry name" value="DsbB-like"/>
    <property type="match status" value="1"/>
</dbReference>
<comment type="caution">
    <text evidence="7">The sequence shown here is derived from an EMBL/GenBank/DDBJ whole genome shotgun (WGS) entry which is preliminary data.</text>
</comment>
<keyword evidence="3 6" id="KW-0812">Transmembrane</keyword>
<evidence type="ECO:0000256" key="5">
    <source>
        <dbReference type="ARBA" id="ARBA00023136"/>
    </source>
</evidence>
<reference evidence="7 8" key="1">
    <citation type="submission" date="2019-02" db="EMBL/GenBank/DDBJ databases">
        <title>Genomic Encyclopedia of Type Strains, Phase IV (KMG-IV): sequencing the most valuable type-strain genomes for metagenomic binning, comparative biology and taxonomic classification.</title>
        <authorList>
            <person name="Goeker M."/>
        </authorList>
    </citation>
    <scope>NUCLEOTIDE SEQUENCE [LARGE SCALE GENOMIC DNA]</scope>
    <source>
        <strain evidence="7 8">DSM 21223</strain>
    </source>
</reference>
<dbReference type="InterPro" id="IPR050183">
    <property type="entry name" value="DsbB"/>
</dbReference>
<evidence type="ECO:0000313" key="8">
    <source>
        <dbReference type="Proteomes" id="UP000292136"/>
    </source>
</evidence>
<dbReference type="EMBL" id="SHKM01000003">
    <property type="protein sequence ID" value="RZT75814.1"/>
    <property type="molecule type" value="Genomic_DNA"/>
</dbReference>
<keyword evidence="8" id="KW-1185">Reference proteome</keyword>
<dbReference type="Proteomes" id="UP000292136">
    <property type="component" value="Unassembled WGS sequence"/>
</dbReference>
<evidence type="ECO:0000256" key="4">
    <source>
        <dbReference type="ARBA" id="ARBA00022989"/>
    </source>
</evidence>
<evidence type="ECO:0000313" key="7">
    <source>
        <dbReference type="EMBL" id="RZT75814.1"/>
    </source>
</evidence>
<feature type="transmembrane region" description="Helical" evidence="6">
    <location>
        <begin position="12"/>
        <end position="31"/>
    </location>
</feature>
<feature type="transmembrane region" description="Helical" evidence="6">
    <location>
        <begin position="43"/>
        <end position="62"/>
    </location>
</feature>
<accession>A0ABY0IMB7</accession>
<feature type="transmembrane region" description="Helical" evidence="6">
    <location>
        <begin position="141"/>
        <end position="160"/>
    </location>
</feature>
<proteinExistence type="predicted"/>
<dbReference type="Gene3D" id="1.20.1550.10">
    <property type="entry name" value="DsbB-like"/>
    <property type="match status" value="1"/>
</dbReference>
<dbReference type="RefSeq" id="WP_130460092.1">
    <property type="nucleotide sequence ID" value="NZ_SHKM01000003.1"/>
</dbReference>
<evidence type="ECO:0000256" key="1">
    <source>
        <dbReference type="ARBA" id="ARBA00004651"/>
    </source>
</evidence>
<comment type="subcellular location">
    <subcellularLocation>
        <location evidence="1">Cell membrane</location>
        <topology evidence="1">Multi-pass membrane protein</topology>
    </subcellularLocation>
</comment>
<protein>
    <submittedName>
        <fullName evidence="7">Disulfide bond formation protein DsbB</fullName>
    </submittedName>
</protein>
<dbReference type="InterPro" id="IPR003752">
    <property type="entry name" value="DiS_bond_form_DsbB/BdbC"/>
</dbReference>
<dbReference type="PANTHER" id="PTHR36570:SF3">
    <property type="entry name" value="DISULFIDE BOND FORMATION PROTEIN B"/>
    <property type="match status" value="1"/>
</dbReference>
<organism evidence="7 8">
    <name type="scientific">Azospira oryzae</name>
    <dbReference type="NCBI Taxonomy" id="146939"/>
    <lineage>
        <taxon>Bacteria</taxon>
        <taxon>Pseudomonadati</taxon>
        <taxon>Pseudomonadota</taxon>
        <taxon>Betaproteobacteria</taxon>
        <taxon>Rhodocyclales</taxon>
        <taxon>Rhodocyclaceae</taxon>
        <taxon>Azospira</taxon>
    </lineage>
</organism>
<sequence length="163" mass="17945">MSLLNRLAGRPGYLLLAVGCVALVSAGLVIQEFDRLQPCPLCIFQRVLYLLVAALALGGALLPRLRWLWLGLIGVTAVGGMSTALYQTWLQWVADPALECAYGDPSLIERLVDWLGMQYPPLFMATGFCSARDWTFLQLSMANWSVLCFAGVLVSLLVIGRRR</sequence>
<dbReference type="Pfam" id="PF02600">
    <property type="entry name" value="DsbB"/>
    <property type="match status" value="1"/>
</dbReference>
<feature type="transmembrane region" description="Helical" evidence="6">
    <location>
        <begin position="69"/>
        <end position="89"/>
    </location>
</feature>
<evidence type="ECO:0000256" key="2">
    <source>
        <dbReference type="ARBA" id="ARBA00022475"/>
    </source>
</evidence>
<keyword evidence="4 6" id="KW-1133">Transmembrane helix</keyword>
<name>A0ABY0IMB7_9RHOO</name>